<dbReference type="GO" id="GO:0005737">
    <property type="term" value="C:cytoplasm"/>
    <property type="evidence" value="ECO:0007669"/>
    <property type="project" value="TreeGrafter"/>
</dbReference>
<evidence type="ECO:0000256" key="6">
    <source>
        <dbReference type="ARBA" id="ARBA00048367"/>
    </source>
</evidence>
<reference evidence="8 9" key="1">
    <citation type="submission" date="2017-03" db="EMBL/GenBank/DDBJ databases">
        <title>Genomes of endolithic fungi from Antarctica.</title>
        <authorList>
            <person name="Coleine C."/>
            <person name="Masonjones S."/>
            <person name="Stajich J.E."/>
        </authorList>
    </citation>
    <scope>NUCLEOTIDE SEQUENCE [LARGE SCALE GENOMIC DNA]</scope>
    <source>
        <strain evidence="8 9">CCFEE 5184</strain>
    </source>
</reference>
<evidence type="ECO:0000256" key="3">
    <source>
        <dbReference type="ARBA" id="ARBA00022741"/>
    </source>
</evidence>
<dbReference type="GO" id="GO:0005524">
    <property type="term" value="F:ATP binding"/>
    <property type="evidence" value="ECO:0007669"/>
    <property type="project" value="UniProtKB-KW"/>
</dbReference>
<evidence type="ECO:0000256" key="4">
    <source>
        <dbReference type="ARBA" id="ARBA00022840"/>
    </source>
</evidence>
<gene>
    <name evidence="8" type="ORF">B0A55_00296</name>
</gene>
<dbReference type="InterPro" id="IPR050108">
    <property type="entry name" value="CDK"/>
</dbReference>
<keyword evidence="4" id="KW-0067">ATP-binding</keyword>
<proteinExistence type="inferred from homology"/>
<dbReference type="EMBL" id="NAJQ01000004">
    <property type="protein sequence ID" value="TKA83676.1"/>
    <property type="molecule type" value="Genomic_DNA"/>
</dbReference>
<dbReference type="InterPro" id="IPR011009">
    <property type="entry name" value="Kinase-like_dom_sf"/>
</dbReference>
<dbReference type="GO" id="GO:0007165">
    <property type="term" value="P:signal transduction"/>
    <property type="evidence" value="ECO:0007669"/>
    <property type="project" value="TreeGrafter"/>
</dbReference>
<dbReference type="GO" id="GO:0004693">
    <property type="term" value="F:cyclin-dependent protein serine/threonine kinase activity"/>
    <property type="evidence" value="ECO:0007669"/>
    <property type="project" value="UniProtKB-EC"/>
</dbReference>
<dbReference type="Gene3D" id="3.30.200.20">
    <property type="entry name" value="Phosphorylase Kinase, domain 1"/>
    <property type="match status" value="1"/>
</dbReference>
<sequence>MATEWRRALGFSERLTAASNMQVSTKAYKQAHPTCAATEASKHAKASEEVCRKTASSLSEYHEFIGNAVRSLVGSVTPGPEDDSAPDAIATDLTSTGQQIGRYTNAKHYSDGIFSEVFKAVAPSESGETTGSSRLVALKVTTPDMMTAPHDSKREARILTATKNDHIIPLVETFQQAGGRLVLVFPFMPYGLDGLLPTGKLTSSTRRTVLHDLFSGLAHLHSLGVVHRDVKPSNILLASPSGPAFISDFGIAWSPTDPASEPADRKILDVGTTCYRPPELLFGHQAYGTKLDMWAAGCVAAQVVCLNGKTLFDAGDLGSELALIKSMLETLGTPDLEVWPEAAGFPDWGKMNFMRYPARKWRDILAAVDASAVEFVSQMVVYESSQRLSAEEALEHPYLRQTSSG</sequence>
<evidence type="ECO:0000313" key="8">
    <source>
        <dbReference type="EMBL" id="TKA83676.1"/>
    </source>
</evidence>
<keyword evidence="3" id="KW-0547">Nucleotide-binding</keyword>
<dbReference type="InterPro" id="IPR008271">
    <property type="entry name" value="Ser/Thr_kinase_AS"/>
</dbReference>
<dbReference type="PANTHER" id="PTHR24056">
    <property type="entry name" value="CELL DIVISION PROTEIN KINASE"/>
    <property type="match status" value="1"/>
</dbReference>
<dbReference type="EC" id="2.7.11.22" evidence="2"/>
<dbReference type="Proteomes" id="UP000309340">
    <property type="component" value="Unassembled WGS sequence"/>
</dbReference>
<dbReference type="PROSITE" id="PS00108">
    <property type="entry name" value="PROTEIN_KINASE_ST"/>
    <property type="match status" value="1"/>
</dbReference>
<dbReference type="Gene3D" id="1.10.510.10">
    <property type="entry name" value="Transferase(Phosphotransferase) domain 1"/>
    <property type="match status" value="1"/>
</dbReference>
<dbReference type="Pfam" id="PF00069">
    <property type="entry name" value="Pkinase"/>
    <property type="match status" value="1"/>
</dbReference>
<dbReference type="OrthoDB" id="413582at2759"/>
<dbReference type="GO" id="GO:0000307">
    <property type="term" value="C:cyclin-dependent protein kinase holoenzyme complex"/>
    <property type="evidence" value="ECO:0007669"/>
    <property type="project" value="TreeGrafter"/>
</dbReference>
<evidence type="ECO:0000313" key="9">
    <source>
        <dbReference type="Proteomes" id="UP000309340"/>
    </source>
</evidence>
<dbReference type="GO" id="GO:0000082">
    <property type="term" value="P:G1/S transition of mitotic cell cycle"/>
    <property type="evidence" value="ECO:0007669"/>
    <property type="project" value="TreeGrafter"/>
</dbReference>
<comment type="similarity">
    <text evidence="1">Belongs to the protein kinase superfamily. CMGC Ser/Thr protein kinase family. CDC2/CDKX subfamily.</text>
</comment>
<dbReference type="GO" id="GO:0010468">
    <property type="term" value="P:regulation of gene expression"/>
    <property type="evidence" value="ECO:0007669"/>
    <property type="project" value="TreeGrafter"/>
</dbReference>
<dbReference type="SUPFAM" id="SSF56112">
    <property type="entry name" value="Protein kinase-like (PK-like)"/>
    <property type="match status" value="1"/>
</dbReference>
<dbReference type="PROSITE" id="PS50011">
    <property type="entry name" value="PROTEIN_KINASE_DOM"/>
    <property type="match status" value="1"/>
</dbReference>
<keyword evidence="9" id="KW-1185">Reference proteome</keyword>
<protein>
    <recommendedName>
        <fullName evidence="2">cyclin-dependent kinase</fullName>
        <ecNumber evidence="2">2.7.11.22</ecNumber>
    </recommendedName>
</protein>
<dbReference type="SMART" id="SM00220">
    <property type="entry name" value="S_TKc"/>
    <property type="match status" value="1"/>
</dbReference>
<dbReference type="PANTHER" id="PTHR24056:SF576">
    <property type="entry name" value="SERINE_THREONINE-PROTEIN KINASE CSK1"/>
    <property type="match status" value="1"/>
</dbReference>
<name>A0A4U0Y4C0_9PEZI</name>
<dbReference type="STRING" id="329884.A0A4U0Y4C0"/>
<evidence type="ECO:0000259" key="7">
    <source>
        <dbReference type="PROSITE" id="PS50011"/>
    </source>
</evidence>
<comment type="catalytic activity">
    <reaction evidence="5">
        <text>L-threonyl-[protein] + ATP = O-phospho-L-threonyl-[protein] + ADP + H(+)</text>
        <dbReference type="Rhea" id="RHEA:46608"/>
        <dbReference type="Rhea" id="RHEA-COMP:11060"/>
        <dbReference type="Rhea" id="RHEA-COMP:11605"/>
        <dbReference type="ChEBI" id="CHEBI:15378"/>
        <dbReference type="ChEBI" id="CHEBI:30013"/>
        <dbReference type="ChEBI" id="CHEBI:30616"/>
        <dbReference type="ChEBI" id="CHEBI:61977"/>
        <dbReference type="ChEBI" id="CHEBI:456216"/>
        <dbReference type="EC" id="2.7.11.22"/>
    </reaction>
</comment>
<dbReference type="InterPro" id="IPR000719">
    <property type="entry name" value="Prot_kinase_dom"/>
</dbReference>
<comment type="caution">
    <text evidence="8">The sequence shown here is derived from an EMBL/GenBank/DDBJ whole genome shotgun (WGS) entry which is preliminary data.</text>
</comment>
<dbReference type="AlphaFoldDB" id="A0A4U0Y4C0"/>
<evidence type="ECO:0000256" key="1">
    <source>
        <dbReference type="ARBA" id="ARBA00006485"/>
    </source>
</evidence>
<dbReference type="GO" id="GO:0030332">
    <property type="term" value="F:cyclin binding"/>
    <property type="evidence" value="ECO:0007669"/>
    <property type="project" value="TreeGrafter"/>
</dbReference>
<evidence type="ECO:0000256" key="5">
    <source>
        <dbReference type="ARBA" id="ARBA00047811"/>
    </source>
</evidence>
<feature type="domain" description="Protein kinase" evidence="7">
    <location>
        <begin position="103"/>
        <end position="399"/>
    </location>
</feature>
<evidence type="ECO:0000256" key="2">
    <source>
        <dbReference type="ARBA" id="ARBA00012425"/>
    </source>
</evidence>
<accession>A0A4U0Y4C0</accession>
<dbReference type="GO" id="GO:0005634">
    <property type="term" value="C:nucleus"/>
    <property type="evidence" value="ECO:0007669"/>
    <property type="project" value="TreeGrafter"/>
</dbReference>
<organism evidence="8 9">
    <name type="scientific">Friedmanniomyces simplex</name>
    <dbReference type="NCBI Taxonomy" id="329884"/>
    <lineage>
        <taxon>Eukaryota</taxon>
        <taxon>Fungi</taxon>
        <taxon>Dikarya</taxon>
        <taxon>Ascomycota</taxon>
        <taxon>Pezizomycotina</taxon>
        <taxon>Dothideomycetes</taxon>
        <taxon>Dothideomycetidae</taxon>
        <taxon>Mycosphaerellales</taxon>
        <taxon>Teratosphaeriaceae</taxon>
        <taxon>Friedmanniomyces</taxon>
    </lineage>
</organism>
<comment type="catalytic activity">
    <reaction evidence="6">
        <text>L-seryl-[protein] + ATP = O-phospho-L-seryl-[protein] + ADP + H(+)</text>
        <dbReference type="Rhea" id="RHEA:17989"/>
        <dbReference type="Rhea" id="RHEA-COMP:9863"/>
        <dbReference type="Rhea" id="RHEA-COMP:11604"/>
        <dbReference type="ChEBI" id="CHEBI:15378"/>
        <dbReference type="ChEBI" id="CHEBI:29999"/>
        <dbReference type="ChEBI" id="CHEBI:30616"/>
        <dbReference type="ChEBI" id="CHEBI:83421"/>
        <dbReference type="ChEBI" id="CHEBI:456216"/>
        <dbReference type="EC" id="2.7.11.22"/>
    </reaction>
</comment>
<dbReference type="GO" id="GO:0010389">
    <property type="term" value="P:regulation of G2/M transition of mitotic cell cycle"/>
    <property type="evidence" value="ECO:0007669"/>
    <property type="project" value="TreeGrafter"/>
</dbReference>